<feature type="compositionally biased region" description="Basic and acidic residues" evidence="1">
    <location>
        <begin position="369"/>
        <end position="395"/>
    </location>
</feature>
<evidence type="ECO:0000313" key="3">
    <source>
        <dbReference type="Proteomes" id="UP000001307"/>
    </source>
</evidence>
<dbReference type="CDD" id="cd00030">
    <property type="entry name" value="C2"/>
    <property type="match status" value="1"/>
</dbReference>
<evidence type="ECO:0000256" key="1">
    <source>
        <dbReference type="SAM" id="MobiDB-lite"/>
    </source>
</evidence>
<evidence type="ECO:0008006" key="4">
    <source>
        <dbReference type="Google" id="ProtNLM"/>
    </source>
</evidence>
<name>E4XJ48_OIKDI</name>
<feature type="region of interest" description="Disordered" evidence="1">
    <location>
        <begin position="1"/>
        <end position="39"/>
    </location>
</feature>
<feature type="compositionally biased region" description="Polar residues" evidence="1">
    <location>
        <begin position="401"/>
        <end position="415"/>
    </location>
</feature>
<feature type="compositionally biased region" description="Basic and acidic residues" evidence="1">
    <location>
        <begin position="9"/>
        <end position="39"/>
    </location>
</feature>
<protein>
    <recommendedName>
        <fullName evidence="4">C2 domain-containing protein</fullName>
    </recommendedName>
</protein>
<dbReference type="InParanoid" id="E4XJ48"/>
<feature type="region of interest" description="Disordered" evidence="1">
    <location>
        <begin position="369"/>
        <end position="415"/>
    </location>
</feature>
<dbReference type="Proteomes" id="UP000001307">
    <property type="component" value="Unassembled WGS sequence"/>
</dbReference>
<dbReference type="EMBL" id="FN653057">
    <property type="protein sequence ID" value="CBY10491.1"/>
    <property type="molecule type" value="Genomic_DNA"/>
</dbReference>
<dbReference type="OrthoDB" id="3176171at2759"/>
<organism evidence="2">
    <name type="scientific">Oikopleura dioica</name>
    <name type="common">Tunicate</name>
    <dbReference type="NCBI Taxonomy" id="34765"/>
    <lineage>
        <taxon>Eukaryota</taxon>
        <taxon>Metazoa</taxon>
        <taxon>Chordata</taxon>
        <taxon>Tunicata</taxon>
        <taxon>Appendicularia</taxon>
        <taxon>Copelata</taxon>
        <taxon>Oikopleuridae</taxon>
        <taxon>Oikopleura</taxon>
    </lineage>
</organism>
<keyword evidence="3" id="KW-1185">Reference proteome</keyword>
<reference evidence="2" key="1">
    <citation type="journal article" date="2010" name="Science">
        <title>Plasticity of animal genome architecture unmasked by rapid evolution of a pelagic tunicate.</title>
        <authorList>
            <person name="Denoeud F."/>
            <person name="Henriet S."/>
            <person name="Mungpakdee S."/>
            <person name="Aury J.M."/>
            <person name="Da Silva C."/>
            <person name="Brinkmann H."/>
            <person name="Mikhaleva J."/>
            <person name="Olsen L.C."/>
            <person name="Jubin C."/>
            <person name="Canestro C."/>
            <person name="Bouquet J.M."/>
            <person name="Danks G."/>
            <person name="Poulain J."/>
            <person name="Campsteijn C."/>
            <person name="Adamski M."/>
            <person name="Cross I."/>
            <person name="Yadetie F."/>
            <person name="Muffato M."/>
            <person name="Louis A."/>
            <person name="Butcher S."/>
            <person name="Tsagkogeorga G."/>
            <person name="Konrad A."/>
            <person name="Singh S."/>
            <person name="Jensen M.F."/>
            <person name="Cong E.H."/>
            <person name="Eikeseth-Otteraa H."/>
            <person name="Noel B."/>
            <person name="Anthouard V."/>
            <person name="Porcel B.M."/>
            <person name="Kachouri-Lafond R."/>
            <person name="Nishino A."/>
            <person name="Ugolini M."/>
            <person name="Chourrout P."/>
            <person name="Nishida H."/>
            <person name="Aasland R."/>
            <person name="Huzurbazar S."/>
            <person name="Westhof E."/>
            <person name="Delsuc F."/>
            <person name="Lehrach H."/>
            <person name="Reinhardt R."/>
            <person name="Weissenbach J."/>
            <person name="Roy S.W."/>
            <person name="Artiguenave F."/>
            <person name="Postlethwait J.H."/>
            <person name="Manak J.R."/>
            <person name="Thompson E.M."/>
            <person name="Jaillon O."/>
            <person name="Du Pasquier L."/>
            <person name="Boudinot P."/>
            <person name="Liberles D.A."/>
            <person name="Volff J.N."/>
            <person name="Philippe H."/>
            <person name="Lenhard B."/>
            <person name="Roest Crollius H."/>
            <person name="Wincker P."/>
            <person name="Chourrout D."/>
        </authorList>
    </citation>
    <scope>NUCLEOTIDE SEQUENCE [LARGE SCALE GENOMIC DNA]</scope>
</reference>
<sequence length="415" mass="47215">MGNSSAKSKKSEKAENSSQKTEHDQEAKKKLEAQLQINEKEMEKMRNSFDRKIQLLEQESLAAKSSLATSSMFDFNAEDFMLREDIVKLMPHVKEANSLAKQMEKDVRFEIVLVGPQLRGESSGIPEIYVQVVTGDKAPFYMRENNFMNRKYEMQEMFELSRNKTNIAGETPYELDPFYSSSLEHTTLGVATVFLSSLCFLLEHEERLPIFDFRAREIGHLDVKIWPASSKDKIIGSDLTVHVEIKAAKGLPASVDSTFVKYSLLGQNELRSKTKSGLNPSFQSNLSVSLGEITEETYKKLESEPLCFEVCSSHKRHFVKPRPPKPRLSQQIRDIEGLITRSNDKGLTELSISDLSMILNIPVPKAVEKKEEKEDKKIQKENIKNELFENKEELPIKQPRSDTPTSTSSKTCLIL</sequence>
<evidence type="ECO:0000313" key="2">
    <source>
        <dbReference type="EMBL" id="CBY10491.1"/>
    </source>
</evidence>
<dbReference type="AlphaFoldDB" id="E4XJ48"/>
<accession>E4XJ48</accession>
<gene>
    <name evidence="2" type="ORF">GSOID_T00012629001</name>
</gene>
<proteinExistence type="predicted"/>